<keyword evidence="9" id="KW-1185">Reference proteome</keyword>
<dbReference type="EMBL" id="UYRU01052924">
    <property type="protein sequence ID" value="VDN12066.1"/>
    <property type="molecule type" value="Genomic_DNA"/>
</dbReference>
<comment type="subcellular location">
    <subcellularLocation>
        <location evidence="2">Endomembrane system</location>
    </subcellularLocation>
    <subcellularLocation>
        <location evidence="1">Endoplasmic reticulum</location>
    </subcellularLocation>
</comment>
<keyword evidence="6" id="KW-0472">Membrane</keyword>
<feature type="domain" description="Ankyrin repeat" evidence="7">
    <location>
        <begin position="108"/>
        <end position="207"/>
    </location>
</feature>
<dbReference type="OrthoDB" id="1585644at2759"/>
<evidence type="ECO:0000256" key="3">
    <source>
        <dbReference type="ARBA" id="ARBA00022737"/>
    </source>
</evidence>
<evidence type="ECO:0000256" key="2">
    <source>
        <dbReference type="ARBA" id="ARBA00004308"/>
    </source>
</evidence>
<dbReference type="Pfam" id="PF11904">
    <property type="entry name" value="ANKRD13_C"/>
    <property type="match status" value="1"/>
</dbReference>
<dbReference type="Proteomes" id="UP000281553">
    <property type="component" value="Unassembled WGS sequence"/>
</dbReference>
<dbReference type="GO" id="GO:0005783">
    <property type="term" value="C:endoplasmic reticulum"/>
    <property type="evidence" value="ECO:0007669"/>
    <property type="project" value="UniProtKB-SubCell"/>
</dbReference>
<evidence type="ECO:0000256" key="4">
    <source>
        <dbReference type="ARBA" id="ARBA00022824"/>
    </source>
</evidence>
<dbReference type="InterPro" id="IPR021832">
    <property type="entry name" value="ANKRD13"/>
</dbReference>
<dbReference type="PANTHER" id="PTHR12447">
    <property type="entry name" value="ANKYRIN REPEAT DOMAIN-CONTAINING PROTEIN 13"/>
    <property type="match status" value="1"/>
</dbReference>
<keyword evidence="4" id="KW-0256">Endoplasmic reticulum</keyword>
<dbReference type="InterPro" id="IPR055285">
    <property type="entry name" value="ANKRD13_C"/>
</dbReference>
<evidence type="ECO:0000313" key="8">
    <source>
        <dbReference type="EMBL" id="VDN12066.1"/>
    </source>
</evidence>
<dbReference type="AlphaFoldDB" id="A0A3P7P299"/>
<reference evidence="8 9" key="1">
    <citation type="submission" date="2018-11" db="EMBL/GenBank/DDBJ databases">
        <authorList>
            <consortium name="Pathogen Informatics"/>
        </authorList>
    </citation>
    <scope>NUCLEOTIDE SEQUENCE [LARGE SCALE GENOMIC DNA]</scope>
</reference>
<evidence type="ECO:0000259" key="7">
    <source>
        <dbReference type="Pfam" id="PF11904"/>
    </source>
</evidence>
<organism evidence="8 9">
    <name type="scientific">Dibothriocephalus latus</name>
    <name type="common">Fish tapeworm</name>
    <name type="synonym">Diphyllobothrium latum</name>
    <dbReference type="NCBI Taxonomy" id="60516"/>
    <lineage>
        <taxon>Eukaryota</taxon>
        <taxon>Metazoa</taxon>
        <taxon>Spiralia</taxon>
        <taxon>Lophotrochozoa</taxon>
        <taxon>Platyhelminthes</taxon>
        <taxon>Cestoda</taxon>
        <taxon>Eucestoda</taxon>
        <taxon>Diphyllobothriidea</taxon>
        <taxon>Diphyllobothriidae</taxon>
        <taxon>Dibothriocephalus</taxon>
    </lineage>
</organism>
<dbReference type="GO" id="GO:0006621">
    <property type="term" value="P:protein retention in ER lumen"/>
    <property type="evidence" value="ECO:0007669"/>
    <property type="project" value="TreeGrafter"/>
</dbReference>
<evidence type="ECO:0000313" key="9">
    <source>
        <dbReference type="Proteomes" id="UP000281553"/>
    </source>
</evidence>
<evidence type="ECO:0000256" key="5">
    <source>
        <dbReference type="ARBA" id="ARBA00023043"/>
    </source>
</evidence>
<gene>
    <name evidence="8" type="ORF">DILT_LOCUS7897</name>
</gene>
<proteinExistence type="predicted"/>
<sequence>MGIQLMEKKDNNFPLHYSIYNGLDTVETIGKSTPEQLDAQDQYVTKAFVSYRDQILKEGTSEKISDKLMNISDCVLDFHWELKSWVPFLSRFLPSDVCKLWKKGNKVRMDTSLLDFNNRNWVRGKLSILLDGNKPFDQRICILDHEKRCYEIMDGIMAKTDDNWLEQTIDMATRNELVHMNVETERMNYKTQSSKLVWDKNPVKERVSYF</sequence>
<accession>A0A3P7P299</accession>
<keyword evidence="3" id="KW-0677">Repeat</keyword>
<name>A0A3P7P299_DIBLA</name>
<keyword evidence="5" id="KW-0040">ANK repeat</keyword>
<protein>
    <recommendedName>
        <fullName evidence="7">Ankyrin repeat domain-containing protein</fullName>
    </recommendedName>
</protein>
<dbReference type="PANTHER" id="PTHR12447:SF25">
    <property type="entry name" value="ANKYRIN REPEAT DOMAIN-CONTAINING PROTEIN 13C"/>
    <property type="match status" value="1"/>
</dbReference>
<dbReference type="GO" id="GO:0005102">
    <property type="term" value="F:signaling receptor binding"/>
    <property type="evidence" value="ECO:0007669"/>
    <property type="project" value="TreeGrafter"/>
</dbReference>
<evidence type="ECO:0000256" key="6">
    <source>
        <dbReference type="ARBA" id="ARBA00023136"/>
    </source>
</evidence>
<evidence type="ECO:0000256" key="1">
    <source>
        <dbReference type="ARBA" id="ARBA00004240"/>
    </source>
</evidence>